<evidence type="ECO:0000313" key="2">
    <source>
        <dbReference type="Proteomes" id="UP000190648"/>
    </source>
</evidence>
<reference evidence="1 2" key="1">
    <citation type="submission" date="2016-02" db="EMBL/GenBank/DDBJ databases">
        <title>Band-tailed pigeon sequencing and assembly.</title>
        <authorList>
            <person name="Soares A.E."/>
            <person name="Novak B.J."/>
            <person name="Rice E.S."/>
            <person name="O'Connell B."/>
            <person name="Chang D."/>
            <person name="Weber S."/>
            <person name="Shapiro B."/>
        </authorList>
    </citation>
    <scope>NUCLEOTIDE SEQUENCE [LARGE SCALE GENOMIC DNA]</scope>
    <source>
        <strain evidence="1">BTP2013</strain>
        <tissue evidence="1">Blood</tissue>
    </source>
</reference>
<accession>A0A1V4JBH9</accession>
<proteinExistence type="predicted"/>
<evidence type="ECO:0000313" key="1">
    <source>
        <dbReference type="EMBL" id="OPJ69548.1"/>
    </source>
</evidence>
<sequence length="94" mass="10844">MQANIDFLPAPDIVMSWDENKHLETTSEKIKLLPVLKTEYMKNLEFLNHMDTGEAGGLHLHKLWMKLMNNRSGQFNYAVKTTEMEVYLCSSPGE</sequence>
<dbReference type="EMBL" id="LSYS01008075">
    <property type="protein sequence ID" value="OPJ69548.1"/>
    <property type="molecule type" value="Genomic_DNA"/>
</dbReference>
<organism evidence="1 2">
    <name type="scientific">Patagioenas fasciata monilis</name>
    <dbReference type="NCBI Taxonomy" id="372326"/>
    <lineage>
        <taxon>Eukaryota</taxon>
        <taxon>Metazoa</taxon>
        <taxon>Chordata</taxon>
        <taxon>Craniata</taxon>
        <taxon>Vertebrata</taxon>
        <taxon>Euteleostomi</taxon>
        <taxon>Archelosauria</taxon>
        <taxon>Archosauria</taxon>
        <taxon>Dinosauria</taxon>
        <taxon>Saurischia</taxon>
        <taxon>Theropoda</taxon>
        <taxon>Coelurosauria</taxon>
        <taxon>Aves</taxon>
        <taxon>Neognathae</taxon>
        <taxon>Neoaves</taxon>
        <taxon>Columbimorphae</taxon>
        <taxon>Columbiformes</taxon>
        <taxon>Columbidae</taxon>
        <taxon>Patagioenas</taxon>
    </lineage>
</organism>
<gene>
    <name evidence="1" type="ORF">AV530_012570</name>
</gene>
<comment type="caution">
    <text evidence="1">The sequence shown here is derived from an EMBL/GenBank/DDBJ whole genome shotgun (WGS) entry which is preliminary data.</text>
</comment>
<protein>
    <submittedName>
        <fullName evidence="1">Uncharacterized protein</fullName>
    </submittedName>
</protein>
<keyword evidence="2" id="KW-1185">Reference proteome</keyword>
<dbReference type="Proteomes" id="UP000190648">
    <property type="component" value="Unassembled WGS sequence"/>
</dbReference>
<name>A0A1V4JBH9_PATFA</name>
<dbReference type="AlphaFoldDB" id="A0A1V4JBH9"/>